<protein>
    <recommendedName>
        <fullName evidence="1">Fungal-type protein kinase domain-containing protein</fullName>
    </recommendedName>
</protein>
<dbReference type="InParanoid" id="A0A151GNM0"/>
<accession>A0A151GNM0</accession>
<dbReference type="Pfam" id="PF17667">
    <property type="entry name" value="Pkinase_fungal"/>
    <property type="match status" value="1"/>
</dbReference>
<evidence type="ECO:0000313" key="2">
    <source>
        <dbReference type="EMBL" id="KYK58717.1"/>
    </source>
</evidence>
<keyword evidence="3" id="KW-1185">Reference proteome</keyword>
<dbReference type="InterPro" id="IPR011009">
    <property type="entry name" value="Kinase-like_dom_sf"/>
</dbReference>
<dbReference type="STRING" id="98403.A0A151GNM0"/>
<dbReference type="RefSeq" id="XP_040658069.1">
    <property type="nucleotide sequence ID" value="XM_040803036.1"/>
</dbReference>
<comment type="caution">
    <text evidence="2">The sequence shown here is derived from an EMBL/GenBank/DDBJ whole genome shotgun (WGS) entry which is preliminary data.</text>
</comment>
<reference evidence="2 3" key="1">
    <citation type="journal article" date="2016" name="Sci. Rep.">
        <title>Insights into Adaptations to a Near-Obligate Nematode Endoparasitic Lifestyle from the Finished Genome of Drechmeria coniospora.</title>
        <authorList>
            <person name="Zhang L."/>
            <person name="Zhou Z."/>
            <person name="Guo Q."/>
            <person name="Fokkens L."/>
            <person name="Miskei M."/>
            <person name="Pocsi I."/>
            <person name="Zhang W."/>
            <person name="Chen M."/>
            <person name="Wang L."/>
            <person name="Sun Y."/>
            <person name="Donzelli B.G."/>
            <person name="Gibson D.M."/>
            <person name="Nelson D.R."/>
            <person name="Luo J.G."/>
            <person name="Rep M."/>
            <person name="Liu H."/>
            <person name="Yang S."/>
            <person name="Wang J."/>
            <person name="Krasnoff S.B."/>
            <person name="Xu Y."/>
            <person name="Molnar I."/>
            <person name="Lin M."/>
        </authorList>
    </citation>
    <scope>NUCLEOTIDE SEQUENCE [LARGE SCALE GENOMIC DNA]</scope>
    <source>
        <strain evidence="2 3">ARSEF 6962</strain>
    </source>
</reference>
<dbReference type="EMBL" id="LAYC01000002">
    <property type="protein sequence ID" value="KYK58717.1"/>
    <property type="molecule type" value="Genomic_DNA"/>
</dbReference>
<dbReference type="AlphaFoldDB" id="A0A151GNM0"/>
<gene>
    <name evidence="2" type="ORF">DCS_05734</name>
</gene>
<dbReference type="GeneID" id="63718377"/>
<organism evidence="2 3">
    <name type="scientific">Drechmeria coniospora</name>
    <name type="common">Nematophagous fungus</name>
    <name type="synonym">Meria coniospora</name>
    <dbReference type="NCBI Taxonomy" id="98403"/>
    <lineage>
        <taxon>Eukaryota</taxon>
        <taxon>Fungi</taxon>
        <taxon>Dikarya</taxon>
        <taxon>Ascomycota</taxon>
        <taxon>Pezizomycotina</taxon>
        <taxon>Sordariomycetes</taxon>
        <taxon>Hypocreomycetidae</taxon>
        <taxon>Hypocreales</taxon>
        <taxon>Ophiocordycipitaceae</taxon>
        <taxon>Drechmeria</taxon>
    </lineage>
</organism>
<evidence type="ECO:0000313" key="3">
    <source>
        <dbReference type="Proteomes" id="UP000076580"/>
    </source>
</evidence>
<name>A0A151GNM0_DRECN</name>
<dbReference type="PANTHER" id="PTHR38248">
    <property type="entry name" value="FUNK1 6"/>
    <property type="match status" value="1"/>
</dbReference>
<proteinExistence type="predicted"/>
<evidence type="ECO:0000259" key="1">
    <source>
        <dbReference type="Pfam" id="PF17667"/>
    </source>
</evidence>
<dbReference type="Proteomes" id="UP000076580">
    <property type="component" value="Chromosome 02"/>
</dbReference>
<feature type="domain" description="Fungal-type protein kinase" evidence="1">
    <location>
        <begin position="57"/>
        <end position="144"/>
    </location>
</feature>
<dbReference type="SUPFAM" id="SSF56112">
    <property type="entry name" value="Protein kinase-like (PK-like)"/>
    <property type="match status" value="1"/>
</dbReference>
<dbReference type="Gene3D" id="1.10.510.10">
    <property type="entry name" value="Transferase(Phosphotransferase) domain 1"/>
    <property type="match status" value="1"/>
</dbReference>
<sequence>MCAEFGTQQDGKLEGYRSCVEGANLILHYQSVLPEALARFSGESGPRTRRLASTYPMQHSIKAHKSLYDTGNILYCNISLNNIIITDPATSAGFKGILVDFDLAKVRDASPDQTGTRQFMAIEVSCNIDHTYRHDLELCFYILL</sequence>
<dbReference type="InterPro" id="IPR040976">
    <property type="entry name" value="Pkinase_fungal"/>
</dbReference>
<dbReference type="PANTHER" id="PTHR38248:SF2">
    <property type="entry name" value="FUNK1 11"/>
    <property type="match status" value="1"/>
</dbReference>